<reference evidence="1 2" key="1">
    <citation type="journal article" date="2016" name="Nat. Commun.">
        <title>Thousands of microbial genomes shed light on interconnected biogeochemical processes in an aquifer system.</title>
        <authorList>
            <person name="Anantharaman K."/>
            <person name="Brown C.T."/>
            <person name="Hug L.A."/>
            <person name="Sharon I."/>
            <person name="Castelle C.J."/>
            <person name="Probst A.J."/>
            <person name="Thomas B.C."/>
            <person name="Singh A."/>
            <person name="Wilkins M.J."/>
            <person name="Karaoz U."/>
            <person name="Brodie E.L."/>
            <person name="Williams K.H."/>
            <person name="Hubbard S.S."/>
            <person name="Banfield J.F."/>
        </authorList>
    </citation>
    <scope>NUCLEOTIDE SEQUENCE [LARGE SCALE GENOMIC DNA]</scope>
</reference>
<evidence type="ECO:0000313" key="1">
    <source>
        <dbReference type="EMBL" id="OGY53559.1"/>
    </source>
</evidence>
<sequence>MSPNECIWNDVKKSHPYYEIKVECERKKTSYTIMSTSGFALQEMPLEKIMLAYTKGYSLRFSQQKPQGFIIAKNLPYKSQQGTIYISESSALQFSPQSIIKEKKLEQILQQNYDVILINEQTFKPKIDVN</sequence>
<organism evidence="1 2">
    <name type="scientific">Candidatus Buchananbacteria bacterium RIFCSPLOWO2_01_FULL_40_23b</name>
    <dbReference type="NCBI Taxonomy" id="1797544"/>
    <lineage>
        <taxon>Bacteria</taxon>
        <taxon>Candidatus Buchananiibacteriota</taxon>
    </lineage>
</organism>
<comment type="caution">
    <text evidence="1">The sequence shown here is derived from an EMBL/GenBank/DDBJ whole genome shotgun (WGS) entry which is preliminary data.</text>
</comment>
<accession>A0A1G1YMN3</accession>
<dbReference type="Proteomes" id="UP000178122">
    <property type="component" value="Unassembled WGS sequence"/>
</dbReference>
<gene>
    <name evidence="1" type="ORF">A2912_03750</name>
</gene>
<proteinExistence type="predicted"/>
<protein>
    <submittedName>
        <fullName evidence="1">Uncharacterized protein</fullName>
    </submittedName>
</protein>
<dbReference type="AlphaFoldDB" id="A0A1G1YMN3"/>
<name>A0A1G1YMN3_9BACT</name>
<evidence type="ECO:0000313" key="2">
    <source>
        <dbReference type="Proteomes" id="UP000178122"/>
    </source>
</evidence>
<dbReference type="EMBL" id="MHIN01000045">
    <property type="protein sequence ID" value="OGY53559.1"/>
    <property type="molecule type" value="Genomic_DNA"/>
</dbReference>